<dbReference type="GO" id="GO:0106141">
    <property type="term" value="F:flavin prenyltransferase activity"/>
    <property type="evidence" value="ECO:0007669"/>
    <property type="project" value="UniProtKB-EC"/>
</dbReference>
<feature type="binding site" evidence="7">
    <location>
        <position position="36"/>
    </location>
    <ligand>
        <name>FMN</name>
        <dbReference type="ChEBI" id="CHEBI:58210"/>
    </ligand>
</feature>
<dbReference type="PROSITE" id="PS51257">
    <property type="entry name" value="PROKAR_LIPOPROTEIN"/>
    <property type="match status" value="1"/>
</dbReference>
<feature type="binding site" evidence="7">
    <location>
        <position position="168"/>
    </location>
    <ligand>
        <name>dimethylallyl phosphate</name>
        <dbReference type="ChEBI" id="CHEBI:88052"/>
    </ligand>
</feature>
<dbReference type="PANTHER" id="PTHR43374:SF1">
    <property type="entry name" value="FLAVIN PRENYLTRANSFERASE PAD1, MITOCHONDRIAL"/>
    <property type="match status" value="1"/>
</dbReference>
<comment type="caution">
    <text evidence="7">Lacks conserved residue(s) required for the propagation of feature annotation.</text>
</comment>
<proteinExistence type="inferred from homology"/>
<dbReference type="NCBIfam" id="NF004685">
    <property type="entry name" value="PRK06029.1"/>
    <property type="match status" value="1"/>
</dbReference>
<dbReference type="Proteomes" id="UP000197032">
    <property type="component" value="Unassembled WGS sequence"/>
</dbReference>
<keyword evidence="4 7" id="KW-0808">Transferase</keyword>
<comment type="similarity">
    <text evidence="6 7">Belongs to the UbiX/PAD1 family.</text>
</comment>
<feature type="binding site" evidence="7">
    <location>
        <begin position="103"/>
        <end position="106"/>
    </location>
    <ligand>
        <name>FMN</name>
        <dbReference type="ChEBI" id="CHEBI:58210"/>
    </ligand>
</feature>
<accession>A0A1Z5HQU5</accession>
<organism evidence="9 10">
    <name type="scientific">Calderihabitans maritimus</name>
    <dbReference type="NCBI Taxonomy" id="1246530"/>
    <lineage>
        <taxon>Bacteria</taxon>
        <taxon>Bacillati</taxon>
        <taxon>Bacillota</taxon>
        <taxon>Clostridia</taxon>
        <taxon>Neomoorellales</taxon>
        <taxon>Calderihabitantaceae</taxon>
        <taxon>Calderihabitans</taxon>
    </lineage>
</organism>
<dbReference type="PANTHER" id="PTHR43374">
    <property type="entry name" value="FLAVIN PRENYLTRANSFERASE"/>
    <property type="match status" value="1"/>
</dbReference>
<dbReference type="InterPro" id="IPR003382">
    <property type="entry name" value="Flavoprotein"/>
</dbReference>
<dbReference type="Pfam" id="PF02441">
    <property type="entry name" value="Flavoprotein"/>
    <property type="match status" value="1"/>
</dbReference>
<evidence type="ECO:0000256" key="1">
    <source>
        <dbReference type="ARBA" id="ARBA00022602"/>
    </source>
</evidence>
<dbReference type="Gene3D" id="3.40.50.1950">
    <property type="entry name" value="Flavin prenyltransferase-like"/>
    <property type="match status" value="1"/>
</dbReference>
<dbReference type="SUPFAM" id="SSF52507">
    <property type="entry name" value="Homo-oligomeric flavin-containing Cys decarboxylases, HFCD"/>
    <property type="match status" value="1"/>
</dbReference>
<dbReference type="EMBL" id="BDGJ01000036">
    <property type="protein sequence ID" value="GAW91884.1"/>
    <property type="molecule type" value="Genomic_DNA"/>
</dbReference>
<dbReference type="InterPro" id="IPR036551">
    <property type="entry name" value="Flavin_trans-like"/>
</dbReference>
<evidence type="ECO:0000313" key="9">
    <source>
        <dbReference type="EMBL" id="GAW91884.1"/>
    </source>
</evidence>
<feature type="binding site" evidence="7">
    <location>
        <position position="184"/>
    </location>
    <ligand>
        <name>dimethylallyl phosphate</name>
        <dbReference type="ChEBI" id="CHEBI:88052"/>
    </ligand>
</feature>
<evidence type="ECO:0000313" key="10">
    <source>
        <dbReference type="Proteomes" id="UP000197032"/>
    </source>
</evidence>
<dbReference type="InterPro" id="IPR004507">
    <property type="entry name" value="UbiX-like"/>
</dbReference>
<evidence type="ECO:0000256" key="6">
    <source>
        <dbReference type="ARBA" id="ARBA00060793"/>
    </source>
</evidence>
<gene>
    <name evidence="7" type="primary">ubiX</name>
    <name evidence="9" type="ORF">KKC1_10450</name>
</gene>
<protein>
    <recommendedName>
        <fullName evidence="7">Flavin prenyltransferase UbiX</fullName>
        <ecNumber evidence="7">2.5.1.129</ecNumber>
    </recommendedName>
</protein>
<dbReference type="EC" id="2.5.1.129" evidence="7"/>
<evidence type="ECO:0000256" key="7">
    <source>
        <dbReference type="HAMAP-Rule" id="MF_01984"/>
    </source>
</evidence>
<keyword evidence="3 7" id="KW-0288">FMN</keyword>
<evidence type="ECO:0000259" key="8">
    <source>
        <dbReference type="Pfam" id="PF02441"/>
    </source>
</evidence>
<dbReference type="GO" id="GO:0016831">
    <property type="term" value="F:carboxy-lyase activity"/>
    <property type="evidence" value="ECO:0007669"/>
    <property type="project" value="TreeGrafter"/>
</dbReference>
<feature type="binding site" evidence="7">
    <location>
        <begin position="10"/>
        <end position="12"/>
    </location>
    <ligand>
        <name>FMN</name>
        <dbReference type="ChEBI" id="CHEBI:58210"/>
    </ligand>
</feature>
<comment type="caution">
    <text evidence="9">The sequence shown here is derived from an EMBL/GenBank/DDBJ whole genome shotgun (WGS) entry which is preliminary data.</text>
</comment>
<keyword evidence="2 7" id="KW-0285">Flavoprotein</keyword>
<dbReference type="NCBIfam" id="TIGR00421">
    <property type="entry name" value="ubiX_pad"/>
    <property type="match status" value="1"/>
</dbReference>
<reference evidence="10" key="1">
    <citation type="journal article" date="2017" name="Appl. Environ. Microbiol.">
        <title>Genomic analysis of Calderihabitans maritimus KKC1, a thermophilic hydrogenogenic carboxydotrophic bacterium isolated from marine sediment.</title>
        <authorList>
            <person name="Omae K."/>
            <person name="Yoneda Y."/>
            <person name="Fukuyama Y."/>
            <person name="Yoshida T."/>
            <person name="Sako Y."/>
        </authorList>
    </citation>
    <scope>NUCLEOTIDE SEQUENCE [LARGE SCALE GENOMIC DNA]</scope>
    <source>
        <strain evidence="10">KKC1</strain>
    </source>
</reference>
<dbReference type="AlphaFoldDB" id="A0A1Z5HQU5"/>
<keyword evidence="10" id="KW-1185">Reference proteome</keyword>
<dbReference type="FunFam" id="3.40.50.1950:FF:000001">
    <property type="entry name" value="Flavin prenyltransferase UbiX"/>
    <property type="match status" value="1"/>
</dbReference>
<evidence type="ECO:0000256" key="5">
    <source>
        <dbReference type="ARBA" id="ARBA00050612"/>
    </source>
</evidence>
<comment type="catalytic activity">
    <reaction evidence="5 7">
        <text>dimethylallyl phosphate + FMNH2 = prenylated FMNH2 + phosphate</text>
        <dbReference type="Rhea" id="RHEA:37743"/>
        <dbReference type="ChEBI" id="CHEBI:43474"/>
        <dbReference type="ChEBI" id="CHEBI:57618"/>
        <dbReference type="ChEBI" id="CHEBI:87467"/>
        <dbReference type="ChEBI" id="CHEBI:88052"/>
        <dbReference type="EC" id="2.5.1.129"/>
    </reaction>
</comment>
<evidence type="ECO:0000256" key="2">
    <source>
        <dbReference type="ARBA" id="ARBA00022630"/>
    </source>
</evidence>
<evidence type="ECO:0000256" key="3">
    <source>
        <dbReference type="ARBA" id="ARBA00022643"/>
    </source>
</evidence>
<feature type="domain" description="Flavoprotein" evidence="8">
    <location>
        <begin position="2"/>
        <end position="189"/>
    </location>
</feature>
<evidence type="ECO:0000256" key="4">
    <source>
        <dbReference type="ARBA" id="ARBA00022679"/>
    </source>
</evidence>
<keyword evidence="1 7" id="KW-0637">Prenyltransferase</keyword>
<dbReference type="RefSeq" id="WP_192868078.1">
    <property type="nucleotide sequence ID" value="NZ_BDGJ01000036.1"/>
</dbReference>
<comment type="function">
    <text evidence="7">Flavin prenyltransferase that catalyzes the synthesis of the prenylated FMN cofactor (prenyl-FMN) for 4-hydroxy-3-polyprenylbenzoic acid decarboxylase UbiD. The prenyltransferase is metal-independent and links a dimethylallyl moiety from dimethylallyl monophosphate (DMAP) to the flavin N5 and C6 atoms of FMN.</text>
</comment>
<feature type="binding site" evidence="7">
    <location>
        <position position="138"/>
    </location>
    <ligand>
        <name>FMN</name>
        <dbReference type="ChEBI" id="CHEBI:58210"/>
    </ligand>
</feature>
<dbReference type="HAMAP" id="MF_01984">
    <property type="entry name" value="ubiX_pad"/>
    <property type="match status" value="1"/>
</dbReference>
<sequence length="201" mass="22162">MKRYIVAITGASGSIYGCRMLQVLKEAGCFLYVTVSKPGRQVLKEEMGWVLEGRAEVVEERLREYLGYSSGDPALRYFDPEDLGAVIASGSAQNDGMIVIPCTMSTVSAIAHGTAGNLIERAADVMLKEGRPLVVVPRETPLNQVHLENMLKLARMGVHVVPAMPAFYHHPQTINDLVDFIVGRVLDLLGVEHHLYSRWGE</sequence>
<name>A0A1Z5HQU5_9FIRM</name>